<proteinExistence type="predicted"/>
<dbReference type="AlphaFoldDB" id="A0A7R9M3K2"/>
<evidence type="ECO:0000313" key="3">
    <source>
        <dbReference type="EMBL" id="CAD7652914.1"/>
    </source>
</evidence>
<dbReference type="InterPro" id="IPR011050">
    <property type="entry name" value="Pectin_lyase_fold/virulence"/>
</dbReference>
<feature type="signal peptide" evidence="2">
    <location>
        <begin position="1"/>
        <end position="18"/>
    </location>
</feature>
<dbReference type="InterPro" id="IPR006626">
    <property type="entry name" value="PbH1"/>
</dbReference>
<evidence type="ECO:0000256" key="2">
    <source>
        <dbReference type="SAM" id="SignalP"/>
    </source>
</evidence>
<accession>A0A7R9M3K2</accession>
<evidence type="ECO:0000256" key="1">
    <source>
        <dbReference type="ARBA" id="ARBA00023157"/>
    </source>
</evidence>
<keyword evidence="1" id="KW-1015">Disulfide bond</keyword>
<dbReference type="EMBL" id="CAJPVJ010006058">
    <property type="protein sequence ID" value="CAG2170101.1"/>
    <property type="molecule type" value="Genomic_DNA"/>
</dbReference>
<dbReference type="SMART" id="SM00710">
    <property type="entry name" value="PbH1"/>
    <property type="match status" value="7"/>
</dbReference>
<dbReference type="Gene3D" id="2.160.20.10">
    <property type="entry name" value="Single-stranded right-handed beta-helix, Pectin lyase-like"/>
    <property type="match status" value="1"/>
</dbReference>
<evidence type="ECO:0000313" key="4">
    <source>
        <dbReference type="Proteomes" id="UP000728032"/>
    </source>
</evidence>
<protein>
    <recommendedName>
        <fullName evidence="5">Pectate lyase superfamily protein domain-containing protein</fullName>
    </recommendedName>
</protein>
<dbReference type="PANTHER" id="PTHR31736:SF19">
    <property type="entry name" value="PECTIN LYASE SUPERFAMILY PROTEIN-RELATED"/>
    <property type="match status" value="1"/>
</dbReference>
<keyword evidence="4" id="KW-1185">Reference proteome</keyword>
<feature type="chain" id="PRO_5035592492" description="Pectate lyase superfamily protein domain-containing protein" evidence="2">
    <location>
        <begin position="19"/>
        <end position="351"/>
    </location>
</feature>
<dbReference type="EMBL" id="OC920883">
    <property type="protein sequence ID" value="CAD7652914.1"/>
    <property type="molecule type" value="Genomic_DNA"/>
</dbReference>
<dbReference type="Proteomes" id="UP000728032">
    <property type="component" value="Unassembled WGS sequence"/>
</dbReference>
<reference evidence="3" key="1">
    <citation type="submission" date="2020-11" db="EMBL/GenBank/DDBJ databases">
        <authorList>
            <person name="Tran Van P."/>
        </authorList>
    </citation>
    <scope>NUCLEOTIDE SEQUENCE</scope>
</reference>
<dbReference type="InterPro" id="IPR012334">
    <property type="entry name" value="Pectin_lyas_fold"/>
</dbReference>
<keyword evidence="2" id="KW-0732">Signal</keyword>
<organism evidence="3">
    <name type="scientific">Oppiella nova</name>
    <dbReference type="NCBI Taxonomy" id="334625"/>
    <lineage>
        <taxon>Eukaryota</taxon>
        <taxon>Metazoa</taxon>
        <taxon>Ecdysozoa</taxon>
        <taxon>Arthropoda</taxon>
        <taxon>Chelicerata</taxon>
        <taxon>Arachnida</taxon>
        <taxon>Acari</taxon>
        <taxon>Acariformes</taxon>
        <taxon>Sarcoptiformes</taxon>
        <taxon>Oribatida</taxon>
        <taxon>Brachypylina</taxon>
        <taxon>Oppioidea</taxon>
        <taxon>Oppiidae</taxon>
        <taxon>Oppiella</taxon>
    </lineage>
</organism>
<evidence type="ECO:0008006" key="5">
    <source>
        <dbReference type="Google" id="ProtNLM"/>
    </source>
</evidence>
<sequence length="351" mass="38079">MLIQIALIICLSIHFASSKVIQVTSTGAKCDGHNDDTDAIQKAFDQAATGDSVEFPADKTCIHIKALHVKHKNDLTIFGHGPDSSKLDGLDPLNSAIVVEYATKLTIKDIRLNSPNTKKRGGGIEAAGINTMHSTDLHITNVVIHNVGDIGIVNLNVSRGLIEHVKILTSYADGITMITGCKNFTLQNNYVEYSGDDSFSCVGYEPNINENIKVLDCESFNGHSSGLTIGGVINYEARGVKITNATFAPIRFESSTLWKDGLVRDVLIHENHIIGGPGNLNLAAVWSDIGYKASEKVTIENNVMENIAGPHPIMLTAKQQLSHVTIRNNKLTTKNKVKSTMCIVLEVKPKN</sequence>
<dbReference type="PANTHER" id="PTHR31736">
    <property type="match status" value="1"/>
</dbReference>
<gene>
    <name evidence="3" type="ORF">ONB1V03_LOCUS9572</name>
</gene>
<dbReference type="SUPFAM" id="SSF51126">
    <property type="entry name" value="Pectin lyase-like"/>
    <property type="match status" value="1"/>
</dbReference>
<name>A0A7R9M3K2_9ACAR</name>